<dbReference type="InterPro" id="IPR038718">
    <property type="entry name" value="SNF2-like_sf"/>
</dbReference>
<dbReference type="InterPro" id="IPR040766">
    <property type="entry name" value="Tudor_2_RapA"/>
</dbReference>
<keyword evidence="2 9" id="KW-0378">Hydrolase</keyword>
<dbReference type="Gene3D" id="2.30.30.930">
    <property type="match status" value="1"/>
</dbReference>
<name>A0ABY6N1L9_9ALTE</name>
<dbReference type="InterPro" id="IPR040765">
    <property type="entry name" value="Tudor_1_RapA"/>
</dbReference>
<keyword evidence="7 9" id="KW-0010">Activator</keyword>
<protein>
    <recommendedName>
        <fullName evidence="9">RNA polymerase-associated protein RapA</fullName>
        <ecNumber evidence="9">3.6.4.-</ecNumber>
    </recommendedName>
    <alternativeName>
        <fullName evidence="9">ATP-dependent helicase HepA</fullName>
    </alternativeName>
</protein>
<keyword evidence="4 9" id="KW-0067">ATP-binding</keyword>
<keyword evidence="6 9" id="KW-0238">DNA-binding</keyword>
<dbReference type="Gene3D" id="3.30.360.80">
    <property type="match status" value="1"/>
</dbReference>
<dbReference type="Pfam" id="PF12137">
    <property type="entry name" value="RapA_C"/>
    <property type="match status" value="1"/>
</dbReference>
<accession>A0ABY6N1L9</accession>
<organism evidence="12 13">
    <name type="scientific">Alkalimarinus alittae</name>
    <dbReference type="NCBI Taxonomy" id="2961619"/>
    <lineage>
        <taxon>Bacteria</taxon>
        <taxon>Pseudomonadati</taxon>
        <taxon>Pseudomonadota</taxon>
        <taxon>Gammaproteobacteria</taxon>
        <taxon>Alteromonadales</taxon>
        <taxon>Alteromonadaceae</taxon>
        <taxon>Alkalimarinus</taxon>
    </lineage>
</organism>
<evidence type="ECO:0000259" key="10">
    <source>
        <dbReference type="PROSITE" id="PS51192"/>
    </source>
</evidence>
<dbReference type="InterPro" id="IPR000330">
    <property type="entry name" value="SNF2_N"/>
</dbReference>
<evidence type="ECO:0000256" key="8">
    <source>
        <dbReference type="ARBA" id="ARBA00023163"/>
    </source>
</evidence>
<dbReference type="Gene3D" id="3.40.50.300">
    <property type="entry name" value="P-loop containing nucleotide triphosphate hydrolases"/>
    <property type="match status" value="1"/>
</dbReference>
<dbReference type="PROSITE" id="PS51194">
    <property type="entry name" value="HELICASE_CTER"/>
    <property type="match status" value="1"/>
</dbReference>
<dbReference type="PANTHER" id="PTHR45766:SF6">
    <property type="entry name" value="SWI_SNF-RELATED MATRIX-ASSOCIATED ACTIN-DEPENDENT REGULATOR OF CHROMATIN SUBFAMILY A-LIKE PROTEIN 1"/>
    <property type="match status" value="1"/>
</dbReference>
<evidence type="ECO:0000256" key="9">
    <source>
        <dbReference type="HAMAP-Rule" id="MF_01821"/>
    </source>
</evidence>
<feature type="domain" description="Helicase ATP-binding" evidence="10">
    <location>
        <begin position="162"/>
        <end position="347"/>
    </location>
</feature>
<comment type="similarity">
    <text evidence="9">Belongs to the SNF2/RAD54 helicase family. RapA subfamily.</text>
</comment>
<dbReference type="Proteomes" id="UP001163739">
    <property type="component" value="Chromosome"/>
</dbReference>
<dbReference type="Gene3D" id="6.10.140.1500">
    <property type="match status" value="1"/>
</dbReference>
<reference evidence="12" key="1">
    <citation type="submission" date="2022-06" db="EMBL/GenBank/DDBJ databases">
        <title>Alkalimarinus sp. nov., isolated from gut of a Alitta virens.</title>
        <authorList>
            <person name="Yang A.I."/>
            <person name="Shin N.-R."/>
        </authorList>
    </citation>
    <scope>NUCLEOTIDE SEQUENCE</scope>
    <source>
        <strain evidence="12">A2M4</strain>
    </source>
</reference>
<evidence type="ECO:0000256" key="5">
    <source>
        <dbReference type="ARBA" id="ARBA00023015"/>
    </source>
</evidence>
<comment type="function">
    <text evidence="9">Transcription regulator that activates transcription by stimulating RNA polymerase (RNAP) recycling in case of stress conditions such as supercoiled DNA or high salt concentrations. Probably acts by releasing the RNAP, when it is trapped or immobilized on tightly supercoiled DNA. Does not activate transcription on linear DNA. Probably not involved in DNA repair.</text>
</comment>
<dbReference type="RefSeq" id="WP_265047496.1">
    <property type="nucleotide sequence ID" value="NZ_CP100390.1"/>
</dbReference>
<gene>
    <name evidence="9 12" type="primary">rapA</name>
    <name evidence="12" type="ORF">NKI27_18500</name>
</gene>
<dbReference type="EC" id="3.6.4.-" evidence="9"/>
<evidence type="ECO:0000256" key="3">
    <source>
        <dbReference type="ARBA" id="ARBA00022806"/>
    </source>
</evidence>
<dbReference type="Pfam" id="PF00271">
    <property type="entry name" value="Helicase_C"/>
    <property type="match status" value="1"/>
</dbReference>
<dbReference type="EMBL" id="CP100390">
    <property type="protein sequence ID" value="UZE96011.1"/>
    <property type="molecule type" value="Genomic_DNA"/>
</dbReference>
<feature type="binding site" evidence="9">
    <location>
        <begin position="175"/>
        <end position="182"/>
    </location>
    <ligand>
        <name>ATP</name>
        <dbReference type="ChEBI" id="CHEBI:30616"/>
    </ligand>
</feature>
<keyword evidence="13" id="KW-1185">Reference proteome</keyword>
<evidence type="ECO:0000256" key="2">
    <source>
        <dbReference type="ARBA" id="ARBA00022801"/>
    </source>
</evidence>
<keyword evidence="5 9" id="KW-0805">Transcription regulation</keyword>
<feature type="domain" description="Helicase C-terminal" evidence="11">
    <location>
        <begin position="476"/>
        <end position="648"/>
    </location>
</feature>
<dbReference type="SUPFAM" id="SSF52540">
    <property type="entry name" value="P-loop containing nucleoside triphosphate hydrolases"/>
    <property type="match status" value="2"/>
</dbReference>
<dbReference type="InterPro" id="IPR023949">
    <property type="entry name" value="Helicase_RapA"/>
</dbReference>
<dbReference type="HAMAP" id="MF_01821">
    <property type="entry name" value="Helicase_RapA"/>
    <property type="match status" value="1"/>
</dbReference>
<dbReference type="InterPro" id="IPR027417">
    <property type="entry name" value="P-loop_NTPase"/>
</dbReference>
<dbReference type="Pfam" id="PF18337">
    <property type="entry name" value="Tudor_RapA"/>
    <property type="match status" value="1"/>
</dbReference>
<dbReference type="Gene3D" id="6.10.140.2230">
    <property type="match status" value="1"/>
</dbReference>
<keyword evidence="1 9" id="KW-0547">Nucleotide-binding</keyword>
<dbReference type="InterPro" id="IPR001650">
    <property type="entry name" value="Helicase_C-like"/>
</dbReference>
<evidence type="ECO:0000256" key="1">
    <source>
        <dbReference type="ARBA" id="ARBA00022741"/>
    </source>
</evidence>
<feature type="short sequence motif" description="DEAH box" evidence="9">
    <location>
        <begin position="293"/>
        <end position="296"/>
    </location>
</feature>
<dbReference type="NCBIfam" id="NF003426">
    <property type="entry name" value="PRK04914.1"/>
    <property type="match status" value="1"/>
</dbReference>
<dbReference type="Pfam" id="PF18339">
    <property type="entry name" value="Tudor_1_RapA"/>
    <property type="match status" value="1"/>
</dbReference>
<evidence type="ECO:0000313" key="13">
    <source>
        <dbReference type="Proteomes" id="UP001163739"/>
    </source>
</evidence>
<dbReference type="InterPro" id="IPR049730">
    <property type="entry name" value="SNF2/RAD54-like_C"/>
</dbReference>
<dbReference type="CDD" id="cd18793">
    <property type="entry name" value="SF2_C_SNF"/>
    <property type="match status" value="1"/>
</dbReference>
<dbReference type="SMART" id="SM00490">
    <property type="entry name" value="HELICc"/>
    <property type="match status" value="1"/>
</dbReference>
<comment type="subunit">
    <text evidence="9">Interacts with the RNAP. Has a higher affinity for the core RNAP than for the holoenzyme. Its ATPase activity is stimulated by binding to RNAP.</text>
</comment>
<dbReference type="Gene3D" id="3.40.50.10810">
    <property type="entry name" value="Tandem AAA-ATPase domain"/>
    <property type="match status" value="1"/>
</dbReference>
<proteinExistence type="inferred from homology"/>
<evidence type="ECO:0000256" key="7">
    <source>
        <dbReference type="ARBA" id="ARBA00023159"/>
    </source>
</evidence>
<evidence type="ECO:0000259" key="11">
    <source>
        <dbReference type="PROSITE" id="PS51194"/>
    </source>
</evidence>
<dbReference type="Pfam" id="PF00176">
    <property type="entry name" value="SNF2-rel_dom"/>
    <property type="match status" value="1"/>
</dbReference>
<evidence type="ECO:0000256" key="6">
    <source>
        <dbReference type="ARBA" id="ARBA00023125"/>
    </source>
</evidence>
<dbReference type="PANTHER" id="PTHR45766">
    <property type="entry name" value="DNA ANNEALING HELICASE AND ENDONUCLEASE ZRANB3 FAMILY MEMBER"/>
    <property type="match status" value="1"/>
</dbReference>
<dbReference type="InterPro" id="IPR057342">
    <property type="entry name" value="DEXDc_RapA"/>
</dbReference>
<dbReference type="PROSITE" id="PS51192">
    <property type="entry name" value="HELICASE_ATP_BIND_1"/>
    <property type="match status" value="1"/>
</dbReference>
<sequence length="947" mass="106882">MQFIIGQRWVSHTESKLGLGIISEVNGRRITVSFPAVGEERTYAADNAPLSRLIYNEGEKITTLDDLTFQVISAEEVDGIYIYHCEDDEGLSQIVEELDLSCFVQLTAPQHRLFSGHFDKNRAFTLRIEALNHIHRLQQSSVKGLLGARTNHLPHQVYIANEVAQRFAPRVLLADEVGLGKTIEAGMILHYQLHTGRAKRALIVVPDSLIHQWLVEMLRRFNLAFSIFDESRYDALTRANSDNEDDMFEADIDSMSNPFESEQLVLCSLDFLTENPDAMAHAVEASWDLLIVDEAHHLQWSETDVSIEYQCVEQLASNSAGLLLLTATPEQVGIESHFARLRLLDPSRFYDLESFKQEEAGYQPLNQLVQQLVALQNNDQPISPELLKQLAEFTDISNANDIDGIIARLLDQHGTGRVLFRNTRAAIKGFPQRKLNSYPLPVPELYQGQTTGITGLYPEVIVEPDDWIQNDPRVAWLEAHLKQLKSEKVLVICANASTAVALEQYLQLRAGIRSAAFYEGLSIIERDRASAYFAETEGGAQTLICSEIGSEGRNFQFAHHLVLFDLPLNPDLLEQRIGRLDRIGQTETIQIHVPYLEETSQENLFRWYHEGINLFEQSCSVGHSIYEQFELELLEQLQSTDGAIDSLITATAAHTEKMRELLHQGRDQLLELNSCKLPQAEAIIETIEEEEDGPLLEEFMMRLFNQYGVDQEHHSDHAHIIRPSDHMFTSHFPGLKDDGNTITFSREKALSREDMEFLSWEHPMVVETMEMVQTSELGNATVATISVKGLQPGTLLLETYYTVNCIAPKQLQVDRFLPITPIRVMSDVNGRDLGAVLPHERLNGMCEKVKRNTAQAIVKQVRGDIEKMLVHSTTTAEQTLPDIINAANEKMMSSLKIEVDRLEALQAVNPSIRDEEINFFKQQISASADAINRSSVQLEAIRVVVTS</sequence>
<dbReference type="InterPro" id="IPR014001">
    <property type="entry name" value="Helicase_ATP-bd"/>
</dbReference>
<dbReference type="CDD" id="cd18011">
    <property type="entry name" value="DEXDc_RapA"/>
    <property type="match status" value="1"/>
</dbReference>
<evidence type="ECO:0000256" key="4">
    <source>
        <dbReference type="ARBA" id="ARBA00022840"/>
    </source>
</evidence>
<keyword evidence="8 9" id="KW-0804">Transcription</keyword>
<dbReference type="SMART" id="SM00487">
    <property type="entry name" value="DEXDc"/>
    <property type="match status" value="1"/>
</dbReference>
<evidence type="ECO:0000313" key="12">
    <source>
        <dbReference type="EMBL" id="UZE96011.1"/>
    </source>
</evidence>
<dbReference type="InterPro" id="IPR022737">
    <property type="entry name" value="RapA_C"/>
</dbReference>
<dbReference type="Gene3D" id="2.30.30.140">
    <property type="match status" value="1"/>
</dbReference>
<keyword evidence="3 9" id="KW-0347">Helicase</keyword>